<sequence length="1019" mass="117655">MSIAALHLAALHRFDPKTRVVDDARRNPKLEHYLPLVERPATPRTPSPQIKSVSYDKQTKLYVWSPYDGFVRLPPPMSDPFTCIDYRCGANDYTTYPQRADPRRPHLPWIRDRVTGDSFNATPLVAYIFQPDDWFRDGDSGDVGWVSLGLRTALRESYYSVVKDCRPLFDKAVNKSVLPLDVVDGCARALCALDASSMTFLAAAEHVTVVQKGIAELEGFYLFRQDVEYNYYDETYTSDVVLKVLGMFTEDKDMWLRLYRLGIPVALLHKELPPGFRQEDVIEPPAYDAFVQCRPLDGPLALRSTRSISPDRRRSRSASPERLAHRADHNPGFVAPPRGKLRREPDAFERRVFHDHYPSTRVKLEKYFGNELENLPRWYPSPPKFLQGIVENIDRSEERAMVLSRSDIRSSVPQNGKFQRIQCMLPPLHLFLKGATLEALEKNLTFRLRNWVAARPVWYTRLTYELPDVQRNGGLQPTIWEQILDAKFKSNGRRAPSVSSDARLRCNVEEEEEALQANRRARDLQQKEEAEGLRLLGHFQALQDPDEREKRLRERDERRKRFEILAAQERQAQHVVRAYTITAEPGRNDLTEIQRHLAMPPTLAGFSHWVEEEAEEFVMVQTTARLAELRGDAEERYEEWHDYENKRRLYFDRTRNETSIADEWPTTLPGGLPGQRAISKDAKLIFVLDPKMPHLTATPTKYIWLPERVAAAHKHMEYMLELHWFDNNGEATHATDIPAELSGKTLGEIEKASLQLNILVEKGVWKQEQRWSQVFLYPWLAKLKTHSPLSPPPSPPPRPKTPIPTDAFEPLKPAPFPVQARKATDGKYCPLYGWHDPVPNGFSLESFWIGPRRMAAAELERAEVREFLLWELEEAAFRFELRALDMRILEAEGLWDDLGPGREQLWFKCWGGKEGFIPGGVVKPYQTHELLPMRLGSIHAMLKMMLPWPRYNDRKTLEMYTRKKDGMNLEELAAVEVEMWQFYAQSYYDYFAVTPVLPKSMPENPALVPRSSSPSTTST</sequence>
<name>A0A166NEV1_EXIGL</name>
<accession>A0A166NEV1</accession>
<evidence type="ECO:0000313" key="3">
    <source>
        <dbReference type="Proteomes" id="UP000077266"/>
    </source>
</evidence>
<dbReference type="Proteomes" id="UP000077266">
    <property type="component" value="Unassembled WGS sequence"/>
</dbReference>
<evidence type="ECO:0000256" key="1">
    <source>
        <dbReference type="SAM" id="MobiDB-lite"/>
    </source>
</evidence>
<reference evidence="2 3" key="1">
    <citation type="journal article" date="2016" name="Mol. Biol. Evol.">
        <title>Comparative Genomics of Early-Diverging Mushroom-Forming Fungi Provides Insights into the Origins of Lignocellulose Decay Capabilities.</title>
        <authorList>
            <person name="Nagy L.G."/>
            <person name="Riley R."/>
            <person name="Tritt A."/>
            <person name="Adam C."/>
            <person name="Daum C."/>
            <person name="Floudas D."/>
            <person name="Sun H."/>
            <person name="Yadav J.S."/>
            <person name="Pangilinan J."/>
            <person name="Larsson K.H."/>
            <person name="Matsuura K."/>
            <person name="Barry K."/>
            <person name="Labutti K."/>
            <person name="Kuo R."/>
            <person name="Ohm R.A."/>
            <person name="Bhattacharya S.S."/>
            <person name="Shirouzu T."/>
            <person name="Yoshinaga Y."/>
            <person name="Martin F.M."/>
            <person name="Grigoriev I.V."/>
            <person name="Hibbett D.S."/>
        </authorList>
    </citation>
    <scope>NUCLEOTIDE SEQUENCE [LARGE SCALE GENOMIC DNA]</scope>
    <source>
        <strain evidence="2 3">HHB12029</strain>
    </source>
</reference>
<gene>
    <name evidence="2" type="ORF">EXIGLDRAFT_782832</name>
</gene>
<organism evidence="2 3">
    <name type="scientific">Exidia glandulosa HHB12029</name>
    <dbReference type="NCBI Taxonomy" id="1314781"/>
    <lineage>
        <taxon>Eukaryota</taxon>
        <taxon>Fungi</taxon>
        <taxon>Dikarya</taxon>
        <taxon>Basidiomycota</taxon>
        <taxon>Agaricomycotina</taxon>
        <taxon>Agaricomycetes</taxon>
        <taxon>Auriculariales</taxon>
        <taxon>Exidiaceae</taxon>
        <taxon>Exidia</taxon>
    </lineage>
</organism>
<evidence type="ECO:0000313" key="2">
    <source>
        <dbReference type="EMBL" id="KZV79082.1"/>
    </source>
</evidence>
<protein>
    <submittedName>
        <fullName evidence="2">Uncharacterized protein</fullName>
    </submittedName>
</protein>
<dbReference type="AlphaFoldDB" id="A0A166NEV1"/>
<keyword evidence="3" id="KW-1185">Reference proteome</keyword>
<dbReference type="EMBL" id="KV426685">
    <property type="protein sequence ID" value="KZV79082.1"/>
    <property type="molecule type" value="Genomic_DNA"/>
</dbReference>
<proteinExistence type="predicted"/>
<dbReference type="InParanoid" id="A0A166NEV1"/>
<feature type="region of interest" description="Disordered" evidence="1">
    <location>
        <begin position="303"/>
        <end position="340"/>
    </location>
</feature>